<dbReference type="GO" id="GO:0004356">
    <property type="term" value="F:glutamine synthetase activity"/>
    <property type="evidence" value="ECO:0007669"/>
    <property type="project" value="InterPro"/>
</dbReference>
<evidence type="ECO:0000256" key="7">
    <source>
        <dbReference type="RuleBase" id="RU000384"/>
    </source>
</evidence>
<dbReference type="PANTHER" id="PTHR43407:SF1">
    <property type="entry name" value="LENGSIN"/>
    <property type="match status" value="1"/>
</dbReference>
<dbReference type="Gene3D" id="3.10.20.70">
    <property type="entry name" value="Glutamine synthetase, N-terminal domain"/>
    <property type="match status" value="1"/>
</dbReference>
<name>A0A8S3Z274_9EUPU</name>
<dbReference type="InterPro" id="IPR008146">
    <property type="entry name" value="Gln_synth_cat_dom"/>
</dbReference>
<keyword evidence="10" id="KW-1185">Reference proteome</keyword>
<dbReference type="GO" id="GO:0016020">
    <property type="term" value="C:membrane"/>
    <property type="evidence" value="ECO:0007669"/>
    <property type="project" value="TreeGrafter"/>
</dbReference>
<evidence type="ECO:0000256" key="6">
    <source>
        <dbReference type="PROSITE-ProRule" id="PRU01331"/>
    </source>
</evidence>
<comment type="caution">
    <text evidence="9">The sequence shown here is derived from an EMBL/GenBank/DDBJ whole genome shotgun (WGS) entry which is preliminary data.</text>
</comment>
<dbReference type="Proteomes" id="UP000678393">
    <property type="component" value="Unassembled WGS sequence"/>
</dbReference>
<gene>
    <name evidence="9" type="ORF">CUNI_LOCUS9135</name>
</gene>
<dbReference type="GO" id="GO:0005737">
    <property type="term" value="C:cytoplasm"/>
    <property type="evidence" value="ECO:0007669"/>
    <property type="project" value="TreeGrafter"/>
</dbReference>
<evidence type="ECO:0000256" key="4">
    <source>
        <dbReference type="ARBA" id="ARBA00039404"/>
    </source>
</evidence>
<evidence type="ECO:0000259" key="8">
    <source>
        <dbReference type="PROSITE" id="PS51987"/>
    </source>
</evidence>
<dbReference type="PANTHER" id="PTHR43407">
    <property type="entry name" value="GLUTAMINE SYNTHETASE"/>
    <property type="match status" value="1"/>
</dbReference>
<dbReference type="SUPFAM" id="SSF55931">
    <property type="entry name" value="Glutamine synthetase/guanido kinase"/>
    <property type="match status" value="1"/>
</dbReference>
<evidence type="ECO:0000256" key="5">
    <source>
        <dbReference type="ARBA" id="ARBA00042675"/>
    </source>
</evidence>
<dbReference type="EMBL" id="CAJHNH020001557">
    <property type="protein sequence ID" value="CAG5123577.1"/>
    <property type="molecule type" value="Genomic_DNA"/>
</dbReference>
<proteinExistence type="inferred from homology"/>
<dbReference type="PROSITE" id="PS51987">
    <property type="entry name" value="GS_CATALYTIC"/>
    <property type="match status" value="1"/>
</dbReference>
<dbReference type="OrthoDB" id="77835at2759"/>
<comment type="subunit">
    <text evidence="3">Dodecamer. Interacts with BFSP2 and VIM.</text>
</comment>
<dbReference type="GO" id="GO:0006542">
    <property type="term" value="P:glutamine biosynthetic process"/>
    <property type="evidence" value="ECO:0007669"/>
    <property type="project" value="InterPro"/>
</dbReference>
<dbReference type="Pfam" id="PF00120">
    <property type="entry name" value="Gln-synt_C"/>
    <property type="match status" value="1"/>
</dbReference>
<dbReference type="InterPro" id="IPR036651">
    <property type="entry name" value="Gln_synt_N_sf"/>
</dbReference>
<reference evidence="9" key="1">
    <citation type="submission" date="2021-04" db="EMBL/GenBank/DDBJ databases">
        <authorList>
            <consortium name="Molecular Ecology Group"/>
        </authorList>
    </citation>
    <scope>NUCLEOTIDE SEQUENCE</scope>
</reference>
<comment type="function">
    <text evidence="2">May act as a component of the cytoskeleton or as a chaperone for the reorganization of intermediate filament proteins during terminal differentiation in the lens. Does not seem to have enzymatic activity.</text>
</comment>
<comment type="similarity">
    <text evidence="1 6 7">Belongs to the glutamine synthetase family.</text>
</comment>
<organism evidence="9 10">
    <name type="scientific">Candidula unifasciata</name>
    <dbReference type="NCBI Taxonomy" id="100452"/>
    <lineage>
        <taxon>Eukaryota</taxon>
        <taxon>Metazoa</taxon>
        <taxon>Spiralia</taxon>
        <taxon>Lophotrochozoa</taxon>
        <taxon>Mollusca</taxon>
        <taxon>Gastropoda</taxon>
        <taxon>Heterobranchia</taxon>
        <taxon>Euthyneura</taxon>
        <taxon>Panpulmonata</taxon>
        <taxon>Eupulmonata</taxon>
        <taxon>Stylommatophora</taxon>
        <taxon>Helicina</taxon>
        <taxon>Helicoidea</taxon>
        <taxon>Geomitridae</taxon>
        <taxon>Candidula</taxon>
    </lineage>
</organism>
<dbReference type="SMART" id="SM01230">
    <property type="entry name" value="Gln-synt_C"/>
    <property type="match status" value="1"/>
</dbReference>
<dbReference type="AlphaFoldDB" id="A0A8S3Z274"/>
<dbReference type="Gene3D" id="3.30.590.10">
    <property type="entry name" value="Glutamine synthetase/guanido kinase, catalytic domain"/>
    <property type="match status" value="1"/>
</dbReference>
<evidence type="ECO:0000256" key="3">
    <source>
        <dbReference type="ARBA" id="ARBA00038790"/>
    </source>
</evidence>
<protein>
    <recommendedName>
        <fullName evidence="4">Lengsin</fullName>
    </recommendedName>
    <alternativeName>
        <fullName evidence="5">Glutamate-ammonia ligase domain-containing protein 1</fullName>
    </alternativeName>
</protein>
<accession>A0A8S3Z274</accession>
<evidence type="ECO:0000313" key="9">
    <source>
        <dbReference type="EMBL" id="CAG5123577.1"/>
    </source>
</evidence>
<sequence length="469" mass="53244">MQDIHTATLQETCFYENSKPSGDKNINDYDAVLFTVCDVFGRPRGKFAYGKNIQRFAKEGMEMPYTTCVLGFQCEKPATLSRYGRTTDVTRKLLPELSTLRPLSWLCDGDRKIGHVLCDFYDTAGRLDPSSPKSIALKQLQDLQALGFNIMTAFEAEFFLYHKGTLNPLGGDYKELTNMARLDTDIPFLYDHVMGLLASGIPVETQMEESAPGQIEYSMQPQYGIKMADSAHRLRYVTKSLCERNGFEATFMTRPKHDGYGSGFHFNHSLWTLDEKNAFYDPNHDHHCSDIFRHWVAGLIHHGNALTALMNPTVNCYERLNCSLTPKDNIWNYNDRYARLRVKTKSRNIHIEDRTPSSASNPYLCLAGLVAAGVDGIARKLEAPPPKAYRPLGAEPESSKVDNPLPKTLEEALIALEQDTVFTKAIGEDFIQDYIGLCKEFQLQKLQDLKDKNPEDIFRVERDLFLYSL</sequence>
<evidence type="ECO:0000256" key="1">
    <source>
        <dbReference type="ARBA" id="ARBA00009897"/>
    </source>
</evidence>
<feature type="domain" description="GS catalytic" evidence="8">
    <location>
        <begin position="132"/>
        <end position="469"/>
    </location>
</feature>
<evidence type="ECO:0000256" key="2">
    <source>
        <dbReference type="ARBA" id="ARBA00037583"/>
    </source>
</evidence>
<evidence type="ECO:0000313" key="10">
    <source>
        <dbReference type="Proteomes" id="UP000678393"/>
    </source>
</evidence>
<dbReference type="InterPro" id="IPR014746">
    <property type="entry name" value="Gln_synth/guanido_kin_cat_dom"/>
</dbReference>